<name>A0A5C4UQH8_9ACTN</name>
<dbReference type="RefSeq" id="WP_139649672.1">
    <property type="nucleotide sequence ID" value="NZ_BAAAZS010000067.1"/>
</dbReference>
<dbReference type="EMBL" id="VDGT01000028">
    <property type="protein sequence ID" value="TNM25792.1"/>
    <property type="molecule type" value="Genomic_DNA"/>
</dbReference>
<feature type="transmembrane region" description="Helical" evidence="1">
    <location>
        <begin position="63"/>
        <end position="85"/>
    </location>
</feature>
<evidence type="ECO:0000313" key="4">
    <source>
        <dbReference type="Proteomes" id="UP000311713"/>
    </source>
</evidence>
<organism evidence="3 4">
    <name type="scientific">Streptomyces sedi</name>
    <dbReference type="NCBI Taxonomy" id="555059"/>
    <lineage>
        <taxon>Bacteria</taxon>
        <taxon>Bacillati</taxon>
        <taxon>Actinomycetota</taxon>
        <taxon>Actinomycetes</taxon>
        <taxon>Kitasatosporales</taxon>
        <taxon>Streptomycetaceae</taxon>
        <taxon>Streptomyces</taxon>
    </lineage>
</organism>
<accession>A0A5C4UQH8</accession>
<dbReference type="Pfam" id="PF25232">
    <property type="entry name" value="DUF7848"/>
    <property type="match status" value="1"/>
</dbReference>
<comment type="caution">
    <text evidence="3">The sequence shown here is derived from an EMBL/GenBank/DDBJ whole genome shotgun (WGS) entry which is preliminary data.</text>
</comment>
<evidence type="ECO:0000256" key="1">
    <source>
        <dbReference type="SAM" id="Phobius"/>
    </source>
</evidence>
<feature type="domain" description="DUF7848" evidence="2">
    <location>
        <begin position="1"/>
        <end position="47"/>
    </location>
</feature>
<evidence type="ECO:0000313" key="3">
    <source>
        <dbReference type="EMBL" id="TNM25792.1"/>
    </source>
</evidence>
<gene>
    <name evidence="3" type="ORF">FH715_26245</name>
</gene>
<dbReference type="OrthoDB" id="4246702at2"/>
<keyword evidence="4" id="KW-1185">Reference proteome</keyword>
<sequence>MTCAEESPLFDDDTLPVAVWGVQHAQQTSHTRFLFRTEKHWVVVRREDRESEPEGPPAAGGSFAGPAFVGLMCLLTAASGFLPLLTT</sequence>
<dbReference type="AlphaFoldDB" id="A0A5C4UQH8"/>
<dbReference type="InterPro" id="IPR057170">
    <property type="entry name" value="DUF7848"/>
</dbReference>
<reference evidence="3 4" key="1">
    <citation type="submission" date="2019-06" db="EMBL/GenBank/DDBJ databases">
        <title>Draft genome of Streptomyces sedi sp. JCM16909.</title>
        <authorList>
            <person name="Klykleung N."/>
            <person name="Tanasupawat S."/>
            <person name="Kudo T."/>
            <person name="Yuki M."/>
            <person name="Ohkuma M."/>
        </authorList>
    </citation>
    <scope>NUCLEOTIDE SEQUENCE [LARGE SCALE GENOMIC DNA]</scope>
    <source>
        <strain evidence="3 4">JCM 16909</strain>
    </source>
</reference>
<keyword evidence="1" id="KW-0472">Membrane</keyword>
<dbReference type="Proteomes" id="UP000311713">
    <property type="component" value="Unassembled WGS sequence"/>
</dbReference>
<proteinExistence type="predicted"/>
<keyword evidence="1" id="KW-1133">Transmembrane helix</keyword>
<protein>
    <recommendedName>
        <fullName evidence="2">DUF7848 domain-containing protein</fullName>
    </recommendedName>
</protein>
<evidence type="ECO:0000259" key="2">
    <source>
        <dbReference type="Pfam" id="PF25232"/>
    </source>
</evidence>
<keyword evidence="1" id="KW-0812">Transmembrane</keyword>